<dbReference type="AlphaFoldDB" id="A0A834X8B5"/>
<proteinExistence type="predicted"/>
<gene>
    <name evidence="1" type="ORF">G2W53_008185</name>
</gene>
<dbReference type="Proteomes" id="UP000634136">
    <property type="component" value="Unassembled WGS sequence"/>
</dbReference>
<comment type="caution">
    <text evidence="1">The sequence shown here is derived from an EMBL/GenBank/DDBJ whole genome shotgun (WGS) entry which is preliminary data.</text>
</comment>
<name>A0A834X8B5_9FABA</name>
<protein>
    <submittedName>
        <fullName evidence="1">Uncharacterized protein</fullName>
    </submittedName>
</protein>
<organism evidence="1 2">
    <name type="scientific">Senna tora</name>
    <dbReference type="NCBI Taxonomy" id="362788"/>
    <lineage>
        <taxon>Eukaryota</taxon>
        <taxon>Viridiplantae</taxon>
        <taxon>Streptophyta</taxon>
        <taxon>Embryophyta</taxon>
        <taxon>Tracheophyta</taxon>
        <taxon>Spermatophyta</taxon>
        <taxon>Magnoliopsida</taxon>
        <taxon>eudicotyledons</taxon>
        <taxon>Gunneridae</taxon>
        <taxon>Pentapetalae</taxon>
        <taxon>rosids</taxon>
        <taxon>fabids</taxon>
        <taxon>Fabales</taxon>
        <taxon>Fabaceae</taxon>
        <taxon>Caesalpinioideae</taxon>
        <taxon>Cassia clade</taxon>
        <taxon>Senna</taxon>
    </lineage>
</organism>
<evidence type="ECO:0000313" key="2">
    <source>
        <dbReference type="Proteomes" id="UP000634136"/>
    </source>
</evidence>
<keyword evidence="2" id="KW-1185">Reference proteome</keyword>
<evidence type="ECO:0000313" key="1">
    <source>
        <dbReference type="EMBL" id="KAF7839703.1"/>
    </source>
</evidence>
<reference evidence="1" key="1">
    <citation type="submission" date="2020-09" db="EMBL/GenBank/DDBJ databases">
        <title>Genome-Enabled Discovery of Anthraquinone Biosynthesis in Senna tora.</title>
        <authorList>
            <person name="Kang S.-H."/>
            <person name="Pandey R.P."/>
            <person name="Lee C.-M."/>
            <person name="Sim J.-S."/>
            <person name="Jeong J.-T."/>
            <person name="Choi B.-S."/>
            <person name="Jung M."/>
            <person name="Ginzburg D."/>
            <person name="Zhao K."/>
            <person name="Won S.Y."/>
            <person name="Oh T.-J."/>
            <person name="Yu Y."/>
            <person name="Kim N.-H."/>
            <person name="Lee O.R."/>
            <person name="Lee T.-H."/>
            <person name="Bashyal P."/>
            <person name="Kim T.-S."/>
            <person name="Lee W.-H."/>
            <person name="Kawkins C."/>
            <person name="Kim C.-K."/>
            <person name="Kim J.S."/>
            <person name="Ahn B.O."/>
            <person name="Rhee S.Y."/>
            <person name="Sohng J.K."/>
        </authorList>
    </citation>
    <scope>NUCLEOTIDE SEQUENCE</scope>
    <source>
        <tissue evidence="1">Leaf</tissue>
    </source>
</reference>
<accession>A0A834X8B5</accession>
<sequence>MNHGCWSRIVLENWFGIIKIQVKLLQFIKKVLKILQDIIPNESCIVVPSMLQQYMSLGKMQKEEDVLAIDIGSKMAKSFYLVDFHPWNWNWN</sequence>
<dbReference type="EMBL" id="JAAIUW010000003">
    <property type="protein sequence ID" value="KAF7839703.1"/>
    <property type="molecule type" value="Genomic_DNA"/>
</dbReference>